<evidence type="ECO:0000256" key="11">
    <source>
        <dbReference type="ARBA" id="ARBA00022723"/>
    </source>
</evidence>
<evidence type="ECO:0000256" key="18">
    <source>
        <dbReference type="ARBA" id="ARBA00047899"/>
    </source>
</evidence>
<dbReference type="GO" id="GO:0046872">
    <property type="term" value="F:metal ion binding"/>
    <property type="evidence" value="ECO:0007669"/>
    <property type="project" value="UniProtKB-UniRule"/>
</dbReference>
<evidence type="ECO:0000256" key="16">
    <source>
        <dbReference type="ARBA" id="ARBA00022859"/>
    </source>
</evidence>
<comment type="subunit">
    <text evidence="20">Interacts with CASP10. Interacts with IRF3; RIOK3 probably mediates the interaction of TBK1 with IRF3. Associated with 40S pre-ribosomal particles.</text>
</comment>
<dbReference type="CDD" id="cd05146">
    <property type="entry name" value="RIO3_euk"/>
    <property type="match status" value="1"/>
</dbReference>
<dbReference type="GO" id="GO:0004674">
    <property type="term" value="F:protein serine/threonine kinase activity"/>
    <property type="evidence" value="ECO:0007669"/>
    <property type="project" value="UniProtKB-UniRule"/>
</dbReference>
<keyword evidence="7 22" id="KW-0723">Serine/threonine-protein kinase</keyword>
<keyword evidence="10 22" id="KW-0808">Transferase</keyword>
<evidence type="ECO:0000313" key="25">
    <source>
        <dbReference type="Proteomes" id="UP001152795"/>
    </source>
</evidence>
<evidence type="ECO:0000256" key="5">
    <source>
        <dbReference type="ARBA" id="ARBA00022490"/>
    </source>
</evidence>
<dbReference type="PIRSF" id="PIRSF038146">
    <property type="entry name" value="Ser/Thr_PK_RIO3"/>
    <property type="match status" value="1"/>
</dbReference>
<evidence type="ECO:0000256" key="14">
    <source>
        <dbReference type="ARBA" id="ARBA00022840"/>
    </source>
</evidence>
<dbReference type="Proteomes" id="UP001152795">
    <property type="component" value="Unassembled WGS sequence"/>
</dbReference>
<comment type="cofactor">
    <cofactor evidence="1 22">
        <name>Mg(2+)</name>
        <dbReference type="ChEBI" id="CHEBI:18420"/>
    </cofactor>
</comment>
<keyword evidence="25" id="KW-1185">Reference proteome</keyword>
<name>A0A7D9HAJ9_PARCT</name>
<keyword evidence="9" id="KW-0399">Innate immunity</keyword>
<evidence type="ECO:0000256" key="2">
    <source>
        <dbReference type="ARBA" id="ARBA00004496"/>
    </source>
</evidence>
<gene>
    <name evidence="24" type="ORF">PACLA_8A020098</name>
</gene>
<keyword evidence="15 22" id="KW-0460">Magnesium</keyword>
<accession>A0A7D9HAJ9</accession>
<keyword evidence="14" id="KW-0067">ATP-binding</keyword>
<dbReference type="Gene3D" id="3.30.200.20">
    <property type="entry name" value="Phosphorylase Kinase, domain 1"/>
    <property type="match status" value="1"/>
</dbReference>
<dbReference type="FunFam" id="1.10.510.10:FF:000254">
    <property type="entry name" value="Serine/threonine-protein kinase RIO3"/>
    <property type="match status" value="1"/>
</dbReference>
<dbReference type="InterPro" id="IPR011009">
    <property type="entry name" value="Kinase-like_dom_sf"/>
</dbReference>
<dbReference type="AlphaFoldDB" id="A0A7D9HAJ9"/>
<dbReference type="GO" id="GO:0005524">
    <property type="term" value="F:ATP binding"/>
    <property type="evidence" value="ECO:0007669"/>
    <property type="project" value="UniProtKB-UniRule"/>
</dbReference>
<sequence>MESPVLTSVSPVEAAKTRNPWGCSTVNVPSLLSVMDEELAREMDQNERFSSWDNENVEPQVEVSVEDVNDSDTANDLMLAQTLQLQFDAEYEKDLKAKEKKMNGTSKVSISFNNYRTIHHGILASDSTSSDDDNDYDDDQDDKTKQSGSKSSGGGRRKRYQGSGSGKNITTKHDADVCGRKNAKNIEKFPPGFAAGDVGSKQLDLKISNSVYNSLKQHSIKEEKQSYRLHEKKEHSTHEQALDPKTRLLLYKLVNSEILEEVNGCISTGKEACVFHAFGGKMEDKEVPHECAVKVFKTTLNEFKTRDRYIKDDHRFKDRLGKQNPRKTIKLWAEKEMCNLSRMTHAGIRCPEVVLLKKQVLVMSFIGFERRPAPKLKDVVLTSSQGSHAYKQCVEMMCTMYQKCNLIHADLSEYNMLWHENNVYFIDVSQSVEPMHPHALEFLYRDCKNVTSFFEKFGVEVMSAENLFNQVSELDIPVDHDGDFNSEVVKCERFLSETKSNKKQPEKEYAFDYLFDGNEES</sequence>
<dbReference type="InterPro" id="IPR017406">
    <property type="entry name" value="Ser/Thr_kinase_Rio3"/>
</dbReference>
<dbReference type="EMBL" id="CACRXK020000087">
    <property type="protein sequence ID" value="CAB3978071.1"/>
    <property type="molecule type" value="Genomic_DNA"/>
</dbReference>
<evidence type="ECO:0000256" key="8">
    <source>
        <dbReference type="ARBA" id="ARBA00022553"/>
    </source>
</evidence>
<dbReference type="Gene3D" id="1.10.510.10">
    <property type="entry name" value="Transferase(Phosphotransferase) domain 1"/>
    <property type="match status" value="1"/>
</dbReference>
<comment type="catalytic activity">
    <reaction evidence="18 22">
        <text>L-threonyl-[protein] + ATP = O-phospho-L-threonyl-[protein] + ADP + H(+)</text>
        <dbReference type="Rhea" id="RHEA:46608"/>
        <dbReference type="Rhea" id="RHEA-COMP:11060"/>
        <dbReference type="Rhea" id="RHEA-COMP:11605"/>
        <dbReference type="ChEBI" id="CHEBI:15378"/>
        <dbReference type="ChEBI" id="CHEBI:30013"/>
        <dbReference type="ChEBI" id="CHEBI:30616"/>
        <dbReference type="ChEBI" id="CHEBI:61977"/>
        <dbReference type="ChEBI" id="CHEBI:456216"/>
        <dbReference type="EC" id="2.7.11.1"/>
    </reaction>
</comment>
<keyword evidence="12 22" id="KW-0547">Nucleotide-binding</keyword>
<evidence type="ECO:0000256" key="15">
    <source>
        <dbReference type="ARBA" id="ARBA00022842"/>
    </source>
</evidence>
<keyword evidence="6" id="KW-0690">Ribosome biogenesis</keyword>
<comment type="caution">
    <text evidence="24">The sequence shown here is derived from an EMBL/GenBank/DDBJ whole genome shotgun (WGS) entry which is preliminary data.</text>
</comment>
<evidence type="ECO:0000256" key="1">
    <source>
        <dbReference type="ARBA" id="ARBA00001946"/>
    </source>
</evidence>
<dbReference type="GO" id="GO:0051607">
    <property type="term" value="P:defense response to virus"/>
    <property type="evidence" value="ECO:0007669"/>
    <property type="project" value="UniProtKB-KW"/>
</dbReference>
<dbReference type="SMART" id="SM00090">
    <property type="entry name" value="RIO"/>
    <property type="match status" value="1"/>
</dbReference>
<proteinExistence type="inferred from homology"/>
<evidence type="ECO:0000256" key="20">
    <source>
        <dbReference type="ARBA" id="ARBA00064322"/>
    </source>
</evidence>
<reference evidence="24" key="1">
    <citation type="submission" date="2020-04" db="EMBL/GenBank/DDBJ databases">
        <authorList>
            <person name="Alioto T."/>
            <person name="Alioto T."/>
            <person name="Gomez Garrido J."/>
        </authorList>
    </citation>
    <scope>NUCLEOTIDE SEQUENCE</scope>
    <source>
        <strain evidence="24">A484AB</strain>
    </source>
</reference>
<evidence type="ECO:0000256" key="9">
    <source>
        <dbReference type="ARBA" id="ARBA00022588"/>
    </source>
</evidence>
<dbReference type="FunFam" id="3.30.200.20:FF:000200">
    <property type="entry name" value="Serine/threonine-protein kinase RIO3"/>
    <property type="match status" value="1"/>
</dbReference>
<dbReference type="Pfam" id="PF01163">
    <property type="entry name" value="RIO1"/>
    <property type="match status" value="1"/>
</dbReference>
<keyword evidence="17" id="KW-0051">Antiviral defense</keyword>
<dbReference type="EC" id="2.7.11.1" evidence="4 22"/>
<dbReference type="PROSITE" id="PS01245">
    <property type="entry name" value="RIO1"/>
    <property type="match status" value="1"/>
</dbReference>
<dbReference type="OrthoDB" id="205248at2759"/>
<evidence type="ECO:0000256" key="6">
    <source>
        <dbReference type="ARBA" id="ARBA00022517"/>
    </source>
</evidence>
<evidence type="ECO:0000256" key="13">
    <source>
        <dbReference type="ARBA" id="ARBA00022777"/>
    </source>
</evidence>
<comment type="subcellular location">
    <subcellularLocation>
        <location evidence="2">Cytoplasm</location>
    </subcellularLocation>
</comment>
<evidence type="ECO:0000256" key="23">
    <source>
        <dbReference type="SAM" id="MobiDB-lite"/>
    </source>
</evidence>
<dbReference type="InterPro" id="IPR018934">
    <property type="entry name" value="RIO_dom"/>
</dbReference>
<organism evidence="24 25">
    <name type="scientific">Paramuricea clavata</name>
    <name type="common">Red gorgonian</name>
    <name type="synonym">Violescent sea-whip</name>
    <dbReference type="NCBI Taxonomy" id="317549"/>
    <lineage>
        <taxon>Eukaryota</taxon>
        <taxon>Metazoa</taxon>
        <taxon>Cnidaria</taxon>
        <taxon>Anthozoa</taxon>
        <taxon>Octocorallia</taxon>
        <taxon>Malacalcyonacea</taxon>
        <taxon>Plexauridae</taxon>
        <taxon>Paramuricea</taxon>
    </lineage>
</organism>
<evidence type="ECO:0000313" key="24">
    <source>
        <dbReference type="EMBL" id="CAB3978071.1"/>
    </source>
</evidence>
<dbReference type="InterPro" id="IPR018935">
    <property type="entry name" value="RIO_kinase_CS"/>
</dbReference>
<keyword evidence="11 22" id="KW-0479">Metal-binding</keyword>
<protein>
    <recommendedName>
        <fullName evidence="21 22">Serine/threonine-protein kinase RIO3</fullName>
        <ecNumber evidence="4 22">2.7.11.1</ecNumber>
    </recommendedName>
</protein>
<comment type="catalytic activity">
    <reaction evidence="19 22">
        <text>L-seryl-[protein] + ATP = O-phospho-L-seryl-[protein] + ADP + H(+)</text>
        <dbReference type="Rhea" id="RHEA:17989"/>
        <dbReference type="Rhea" id="RHEA-COMP:9863"/>
        <dbReference type="Rhea" id="RHEA-COMP:11604"/>
        <dbReference type="ChEBI" id="CHEBI:15378"/>
        <dbReference type="ChEBI" id="CHEBI:29999"/>
        <dbReference type="ChEBI" id="CHEBI:30616"/>
        <dbReference type="ChEBI" id="CHEBI:83421"/>
        <dbReference type="ChEBI" id="CHEBI:456216"/>
        <dbReference type="EC" id="2.7.11.1"/>
    </reaction>
</comment>
<evidence type="ECO:0000256" key="22">
    <source>
        <dbReference type="PIRNR" id="PIRNR038146"/>
    </source>
</evidence>
<evidence type="ECO:0000256" key="3">
    <source>
        <dbReference type="ARBA" id="ARBA00009196"/>
    </source>
</evidence>
<evidence type="ECO:0000256" key="12">
    <source>
        <dbReference type="ARBA" id="ARBA00022741"/>
    </source>
</evidence>
<evidence type="ECO:0000256" key="19">
    <source>
        <dbReference type="ARBA" id="ARBA00048679"/>
    </source>
</evidence>
<evidence type="ECO:0000256" key="7">
    <source>
        <dbReference type="ARBA" id="ARBA00022527"/>
    </source>
</evidence>
<dbReference type="PANTHER" id="PTHR45723">
    <property type="entry name" value="SERINE/THREONINE-PROTEIN KINASE RIO1"/>
    <property type="match status" value="1"/>
</dbReference>
<keyword evidence="16" id="KW-0391">Immunity</keyword>
<keyword evidence="8" id="KW-0597">Phosphoprotein</keyword>
<evidence type="ECO:0000256" key="21">
    <source>
        <dbReference type="ARBA" id="ARBA00068351"/>
    </source>
</evidence>
<feature type="region of interest" description="Disordered" evidence="23">
    <location>
        <begin position="124"/>
        <end position="176"/>
    </location>
</feature>
<dbReference type="GO" id="GO:0042254">
    <property type="term" value="P:ribosome biogenesis"/>
    <property type="evidence" value="ECO:0007669"/>
    <property type="project" value="UniProtKB-KW"/>
</dbReference>
<dbReference type="GO" id="GO:0005737">
    <property type="term" value="C:cytoplasm"/>
    <property type="evidence" value="ECO:0007669"/>
    <property type="project" value="UniProtKB-SubCell"/>
</dbReference>
<keyword evidence="5" id="KW-0963">Cytoplasm</keyword>
<feature type="compositionally biased region" description="Acidic residues" evidence="23">
    <location>
        <begin position="129"/>
        <end position="141"/>
    </location>
</feature>
<evidence type="ECO:0000256" key="10">
    <source>
        <dbReference type="ARBA" id="ARBA00022679"/>
    </source>
</evidence>
<evidence type="ECO:0000256" key="4">
    <source>
        <dbReference type="ARBA" id="ARBA00012513"/>
    </source>
</evidence>
<dbReference type="GO" id="GO:0045087">
    <property type="term" value="P:innate immune response"/>
    <property type="evidence" value="ECO:0007669"/>
    <property type="project" value="UniProtKB-KW"/>
</dbReference>
<dbReference type="InterPro" id="IPR051272">
    <property type="entry name" value="RIO-type_Ser/Thr_kinase"/>
</dbReference>
<dbReference type="SUPFAM" id="SSF56112">
    <property type="entry name" value="Protein kinase-like (PK-like)"/>
    <property type="match status" value="1"/>
</dbReference>
<comment type="similarity">
    <text evidence="3 22">Belongs to the protein kinase superfamily. RIO-type Ser/Thr kinase family.</text>
</comment>
<keyword evidence="13 22" id="KW-0418">Kinase</keyword>
<evidence type="ECO:0000256" key="17">
    <source>
        <dbReference type="ARBA" id="ARBA00023118"/>
    </source>
</evidence>
<dbReference type="InterPro" id="IPR000687">
    <property type="entry name" value="RIO_kinase"/>
</dbReference>